<evidence type="ECO:0000256" key="2">
    <source>
        <dbReference type="ARBA" id="ARBA00022840"/>
    </source>
</evidence>
<dbReference type="GO" id="GO:0005886">
    <property type="term" value="C:plasma membrane"/>
    <property type="evidence" value="ECO:0007669"/>
    <property type="project" value="TreeGrafter"/>
</dbReference>
<proteinExistence type="predicted"/>
<name>A0A5J9V5Z4_9POAL</name>
<dbReference type="Gene3D" id="3.30.200.20">
    <property type="entry name" value="Phosphorylase Kinase, domain 1"/>
    <property type="match status" value="1"/>
</dbReference>
<dbReference type="PROSITE" id="PS00107">
    <property type="entry name" value="PROTEIN_KINASE_ATP"/>
    <property type="match status" value="1"/>
</dbReference>
<dbReference type="EMBL" id="RWGY01000011">
    <property type="protein sequence ID" value="TVU31346.1"/>
    <property type="molecule type" value="Genomic_DNA"/>
</dbReference>
<dbReference type="PANTHER" id="PTHR27005">
    <property type="entry name" value="WALL-ASSOCIATED RECEPTOR KINASE-LIKE 21"/>
    <property type="match status" value="1"/>
</dbReference>
<keyword evidence="2 3" id="KW-0067">ATP-binding</keyword>
<comment type="caution">
    <text evidence="5">The sequence shown here is derived from an EMBL/GenBank/DDBJ whole genome shotgun (WGS) entry which is preliminary data.</text>
</comment>
<dbReference type="GO" id="GO:0005524">
    <property type="term" value="F:ATP binding"/>
    <property type="evidence" value="ECO:0007669"/>
    <property type="project" value="UniProtKB-UniRule"/>
</dbReference>
<dbReference type="OrthoDB" id="1732465at2759"/>
<organism evidence="5 6">
    <name type="scientific">Eragrostis curvula</name>
    <name type="common">weeping love grass</name>
    <dbReference type="NCBI Taxonomy" id="38414"/>
    <lineage>
        <taxon>Eukaryota</taxon>
        <taxon>Viridiplantae</taxon>
        <taxon>Streptophyta</taxon>
        <taxon>Embryophyta</taxon>
        <taxon>Tracheophyta</taxon>
        <taxon>Spermatophyta</taxon>
        <taxon>Magnoliopsida</taxon>
        <taxon>Liliopsida</taxon>
        <taxon>Poales</taxon>
        <taxon>Poaceae</taxon>
        <taxon>PACMAD clade</taxon>
        <taxon>Chloridoideae</taxon>
        <taxon>Eragrostideae</taxon>
        <taxon>Eragrostidinae</taxon>
        <taxon>Eragrostis</taxon>
    </lineage>
</organism>
<dbReference type="InterPro" id="IPR001245">
    <property type="entry name" value="Ser-Thr/Tyr_kinase_cat_dom"/>
</dbReference>
<evidence type="ECO:0000259" key="4">
    <source>
        <dbReference type="Pfam" id="PF07714"/>
    </source>
</evidence>
<keyword evidence="1 3" id="KW-0547">Nucleotide-binding</keyword>
<dbReference type="Gramene" id="TVU31346">
    <property type="protein sequence ID" value="TVU31346"/>
    <property type="gene ID" value="EJB05_23028"/>
</dbReference>
<dbReference type="GO" id="GO:0007166">
    <property type="term" value="P:cell surface receptor signaling pathway"/>
    <property type="evidence" value="ECO:0007669"/>
    <property type="project" value="InterPro"/>
</dbReference>
<dbReference type="Pfam" id="PF07714">
    <property type="entry name" value="PK_Tyr_Ser-Thr"/>
    <property type="match status" value="1"/>
</dbReference>
<feature type="domain" description="Serine-threonine/tyrosine-protein kinase catalytic" evidence="4">
    <location>
        <begin position="42"/>
        <end position="122"/>
    </location>
</feature>
<sequence length="141" mass="15957">MEDELDLPENKLRDFIQHSNKEKWRCDNNHNIKAITNNYSIEIGSGAFGNVYRGDLRDGHPVAVKKINRATTKEEFAKEVITHSQINHKNGNAQMMVFEHVPKGNLSHHLHRGCAIMPLETRLNISGGARSDSPGRHTSHK</sequence>
<evidence type="ECO:0000256" key="1">
    <source>
        <dbReference type="ARBA" id="ARBA00022741"/>
    </source>
</evidence>
<dbReference type="PANTHER" id="PTHR27005:SF468">
    <property type="entry name" value="OS01G0310500 PROTEIN"/>
    <property type="match status" value="1"/>
</dbReference>
<dbReference type="Proteomes" id="UP000324897">
    <property type="component" value="Chromosome 1"/>
</dbReference>
<gene>
    <name evidence="5" type="ORF">EJB05_23028</name>
</gene>
<dbReference type="InterPro" id="IPR017441">
    <property type="entry name" value="Protein_kinase_ATP_BS"/>
</dbReference>
<feature type="non-terminal residue" evidence="5">
    <location>
        <position position="141"/>
    </location>
</feature>
<dbReference type="SUPFAM" id="SSF56112">
    <property type="entry name" value="Protein kinase-like (PK-like)"/>
    <property type="match status" value="1"/>
</dbReference>
<accession>A0A5J9V5Z4</accession>
<reference evidence="5 6" key="1">
    <citation type="journal article" date="2019" name="Sci. Rep.">
        <title>A high-quality genome of Eragrostis curvula grass provides insights into Poaceae evolution and supports new strategies to enhance forage quality.</title>
        <authorList>
            <person name="Carballo J."/>
            <person name="Santos B.A.C.M."/>
            <person name="Zappacosta D."/>
            <person name="Garbus I."/>
            <person name="Selva J.P."/>
            <person name="Gallo C.A."/>
            <person name="Diaz A."/>
            <person name="Albertini E."/>
            <person name="Caccamo M."/>
            <person name="Echenique V."/>
        </authorList>
    </citation>
    <scope>NUCLEOTIDE SEQUENCE [LARGE SCALE GENOMIC DNA]</scope>
    <source>
        <strain evidence="6">cv. Victoria</strain>
        <tissue evidence="5">Leaf</tissue>
    </source>
</reference>
<feature type="binding site" evidence="3">
    <location>
        <position position="66"/>
    </location>
    <ligand>
        <name>ATP</name>
        <dbReference type="ChEBI" id="CHEBI:30616"/>
    </ligand>
</feature>
<dbReference type="InterPro" id="IPR011009">
    <property type="entry name" value="Kinase-like_dom_sf"/>
</dbReference>
<dbReference type="InterPro" id="IPR045274">
    <property type="entry name" value="WAK-like"/>
</dbReference>
<dbReference type="GO" id="GO:0004674">
    <property type="term" value="F:protein serine/threonine kinase activity"/>
    <property type="evidence" value="ECO:0007669"/>
    <property type="project" value="TreeGrafter"/>
</dbReference>
<dbReference type="AlphaFoldDB" id="A0A5J9V5Z4"/>
<evidence type="ECO:0000313" key="5">
    <source>
        <dbReference type="EMBL" id="TVU31346.1"/>
    </source>
</evidence>
<evidence type="ECO:0000256" key="3">
    <source>
        <dbReference type="PROSITE-ProRule" id="PRU10141"/>
    </source>
</evidence>
<protein>
    <recommendedName>
        <fullName evidence="4">Serine-threonine/tyrosine-protein kinase catalytic domain-containing protein</fullName>
    </recommendedName>
</protein>
<keyword evidence="6" id="KW-1185">Reference proteome</keyword>
<evidence type="ECO:0000313" key="6">
    <source>
        <dbReference type="Proteomes" id="UP000324897"/>
    </source>
</evidence>